<name>A0A9N9I5Q0_9GLOM</name>
<feature type="non-terminal residue" evidence="2">
    <location>
        <position position="80"/>
    </location>
</feature>
<proteinExistence type="predicted"/>
<evidence type="ECO:0000313" key="3">
    <source>
        <dbReference type="Proteomes" id="UP000789342"/>
    </source>
</evidence>
<dbReference type="Proteomes" id="UP000789342">
    <property type="component" value="Unassembled WGS sequence"/>
</dbReference>
<dbReference type="AlphaFoldDB" id="A0A9N9I5Q0"/>
<reference evidence="2" key="1">
    <citation type="submission" date="2021-06" db="EMBL/GenBank/DDBJ databases">
        <authorList>
            <person name="Kallberg Y."/>
            <person name="Tangrot J."/>
            <person name="Rosling A."/>
        </authorList>
    </citation>
    <scope>NUCLEOTIDE SEQUENCE</scope>
    <source>
        <strain evidence="2">CL551</strain>
    </source>
</reference>
<comment type="caution">
    <text evidence="2">The sequence shown here is derived from an EMBL/GenBank/DDBJ whole genome shotgun (WGS) entry which is preliminary data.</text>
</comment>
<protein>
    <submittedName>
        <fullName evidence="2">13947_t:CDS:1</fullName>
    </submittedName>
</protein>
<evidence type="ECO:0000313" key="2">
    <source>
        <dbReference type="EMBL" id="CAG8722806.1"/>
    </source>
</evidence>
<feature type="region of interest" description="Disordered" evidence="1">
    <location>
        <begin position="1"/>
        <end position="49"/>
    </location>
</feature>
<dbReference type="OrthoDB" id="10487515at2759"/>
<feature type="compositionally biased region" description="Acidic residues" evidence="1">
    <location>
        <begin position="1"/>
        <end position="10"/>
    </location>
</feature>
<accession>A0A9N9I5Q0</accession>
<sequence>MSLEIEMDPLLEEKKTSKVSSNSKNSSEKTPLLPISSKHSHTSSNPRAYSSFSEYLPDSFPSWIPYSVISAISHFSSKIS</sequence>
<gene>
    <name evidence="2" type="ORF">AMORRO_LOCUS13449</name>
</gene>
<evidence type="ECO:0000256" key="1">
    <source>
        <dbReference type="SAM" id="MobiDB-lite"/>
    </source>
</evidence>
<feature type="compositionally biased region" description="Low complexity" evidence="1">
    <location>
        <begin position="18"/>
        <end position="30"/>
    </location>
</feature>
<dbReference type="EMBL" id="CAJVPV010023121">
    <property type="protein sequence ID" value="CAG8722806.1"/>
    <property type="molecule type" value="Genomic_DNA"/>
</dbReference>
<organism evidence="2 3">
    <name type="scientific">Acaulospora morrowiae</name>
    <dbReference type="NCBI Taxonomy" id="94023"/>
    <lineage>
        <taxon>Eukaryota</taxon>
        <taxon>Fungi</taxon>
        <taxon>Fungi incertae sedis</taxon>
        <taxon>Mucoromycota</taxon>
        <taxon>Glomeromycotina</taxon>
        <taxon>Glomeromycetes</taxon>
        <taxon>Diversisporales</taxon>
        <taxon>Acaulosporaceae</taxon>
        <taxon>Acaulospora</taxon>
    </lineage>
</organism>
<keyword evidence="3" id="KW-1185">Reference proteome</keyword>